<evidence type="ECO:0000256" key="3">
    <source>
        <dbReference type="ARBA" id="ARBA00022475"/>
    </source>
</evidence>
<evidence type="ECO:0000256" key="9">
    <source>
        <dbReference type="ARBA" id="ARBA00023180"/>
    </source>
</evidence>
<dbReference type="EC" id="3.2.1.58" evidence="14"/>
<evidence type="ECO:0000256" key="5">
    <source>
        <dbReference type="ARBA" id="ARBA00022801"/>
    </source>
</evidence>
<evidence type="ECO:0000256" key="12">
    <source>
        <dbReference type="ARBA" id="ARBA00036824"/>
    </source>
</evidence>
<dbReference type="PANTHER" id="PTHR31297:SF34">
    <property type="entry name" value="GLUCAN 1,3-BETA-GLUCOSIDASE 2"/>
    <property type="match status" value="1"/>
</dbReference>
<dbReference type="SUPFAM" id="SSF51445">
    <property type="entry name" value="(Trans)glycosidases"/>
    <property type="match status" value="1"/>
</dbReference>
<comment type="function">
    <text evidence="13">Glucosidase involved in the degradation of cellulosic biomass. Active on lichenan.</text>
</comment>
<protein>
    <recommendedName>
        <fullName evidence="14">glucan 1,3-beta-glucosidase</fullName>
        <ecNumber evidence="14">3.2.1.58</ecNumber>
    </recommendedName>
    <alternativeName>
        <fullName evidence="15">Exo-1,3-beta-glucanase D</fullName>
    </alternativeName>
</protein>
<evidence type="ECO:0000256" key="1">
    <source>
        <dbReference type="ARBA" id="ARBA00004401"/>
    </source>
</evidence>
<evidence type="ECO:0000256" key="10">
    <source>
        <dbReference type="ARBA" id="ARBA00023295"/>
    </source>
</evidence>
<dbReference type="Pfam" id="PF00150">
    <property type="entry name" value="Cellulase"/>
    <property type="match status" value="1"/>
</dbReference>
<dbReference type="GO" id="GO:0009251">
    <property type="term" value="P:glucan catabolic process"/>
    <property type="evidence" value="ECO:0007669"/>
    <property type="project" value="TreeGrafter"/>
</dbReference>
<evidence type="ECO:0000256" key="7">
    <source>
        <dbReference type="ARBA" id="ARBA00022989"/>
    </source>
</evidence>
<evidence type="ECO:0000256" key="17">
    <source>
        <dbReference type="SAM" id="MobiDB-lite"/>
    </source>
</evidence>
<evidence type="ECO:0000259" key="18">
    <source>
        <dbReference type="Pfam" id="PF00150"/>
    </source>
</evidence>
<dbReference type="InterPro" id="IPR017853">
    <property type="entry name" value="GH"/>
</dbReference>
<keyword evidence="5 16" id="KW-0378">Hydrolase</keyword>
<keyword evidence="8" id="KW-0472">Membrane</keyword>
<evidence type="ECO:0000313" key="19">
    <source>
        <dbReference type="EMBL" id="KAF2861227.1"/>
    </source>
</evidence>
<dbReference type="OrthoDB" id="62120at2759"/>
<keyword evidence="4" id="KW-0812">Transmembrane</keyword>
<proteinExistence type="inferred from homology"/>
<evidence type="ECO:0000256" key="8">
    <source>
        <dbReference type="ARBA" id="ARBA00023136"/>
    </source>
</evidence>
<comment type="similarity">
    <text evidence="2 16">Belongs to the glycosyl hydrolase 5 (cellulase A) family.</text>
</comment>
<feature type="compositionally biased region" description="Polar residues" evidence="17">
    <location>
        <begin position="1"/>
        <end position="20"/>
    </location>
</feature>
<accession>A0A6A7C1W7</accession>
<reference evidence="19" key="1">
    <citation type="journal article" date="2020" name="Stud. Mycol.">
        <title>101 Dothideomycetes genomes: a test case for predicting lifestyles and emergence of pathogens.</title>
        <authorList>
            <person name="Haridas S."/>
            <person name="Albert R."/>
            <person name="Binder M."/>
            <person name="Bloem J."/>
            <person name="Labutti K."/>
            <person name="Salamov A."/>
            <person name="Andreopoulos B."/>
            <person name="Baker S."/>
            <person name="Barry K."/>
            <person name="Bills G."/>
            <person name="Bluhm B."/>
            <person name="Cannon C."/>
            <person name="Castanera R."/>
            <person name="Culley D."/>
            <person name="Daum C."/>
            <person name="Ezra D."/>
            <person name="Gonzalez J."/>
            <person name="Henrissat B."/>
            <person name="Kuo A."/>
            <person name="Liang C."/>
            <person name="Lipzen A."/>
            <person name="Lutzoni F."/>
            <person name="Magnuson J."/>
            <person name="Mondo S."/>
            <person name="Nolan M."/>
            <person name="Ohm R."/>
            <person name="Pangilinan J."/>
            <person name="Park H.-J."/>
            <person name="Ramirez L."/>
            <person name="Alfaro M."/>
            <person name="Sun H."/>
            <person name="Tritt A."/>
            <person name="Yoshinaga Y."/>
            <person name="Zwiers L.-H."/>
            <person name="Turgeon B."/>
            <person name="Goodwin S."/>
            <person name="Spatafora J."/>
            <person name="Crous P."/>
            <person name="Grigoriev I."/>
        </authorList>
    </citation>
    <scope>NUCLEOTIDE SEQUENCE</scope>
    <source>
        <strain evidence="19">CBS 480.64</strain>
    </source>
</reference>
<sequence length="427" mass="47097">MHSANSTTLVLSTRTASSNQTAPSTPTVSPGSPSYLPSLTPKSSDGAPFRGVNIGGWLILEPWMNSDLFNGIDAKDQCTFDKVARQNDTLRQSLYKHWDTYFTEADMQKLASWGINAVRIPIGYWAYRDPYQLYITGADAYLERAIGWAREYGIKVLVDCHGSPGSQNGFDNSGQAGAVEWQQQTNQDLSIEVLKQISRKYGAQSYADVVFAIELVNEPISWGANKFDVIKDWAQKAAAAVKQAATNNDLEIIMHDAFQGAQSWGQTGSTISRVTSPNFALDLHLYQNQDGADLQLDQEQHIQKACDWAKTALNSSSGLSVYVGEFSSQTNICVSADGKTTTAGSSCQEEGCQCSATLDVSVWHQPLIDASRRFLEAELDAFERASRGWFLWSYKGPGAWGLDNMMRYGLMGPHKVTDRQFPCACTW</sequence>
<keyword evidence="11" id="KW-0961">Cell wall biogenesis/degradation</keyword>
<evidence type="ECO:0000256" key="2">
    <source>
        <dbReference type="ARBA" id="ARBA00005641"/>
    </source>
</evidence>
<organism evidence="19 20">
    <name type="scientific">Piedraia hortae CBS 480.64</name>
    <dbReference type="NCBI Taxonomy" id="1314780"/>
    <lineage>
        <taxon>Eukaryota</taxon>
        <taxon>Fungi</taxon>
        <taxon>Dikarya</taxon>
        <taxon>Ascomycota</taxon>
        <taxon>Pezizomycotina</taxon>
        <taxon>Dothideomycetes</taxon>
        <taxon>Dothideomycetidae</taxon>
        <taxon>Capnodiales</taxon>
        <taxon>Piedraiaceae</taxon>
        <taxon>Piedraia</taxon>
    </lineage>
</organism>
<keyword evidence="10 16" id="KW-0326">Glycosidase</keyword>
<dbReference type="GO" id="GO:0005886">
    <property type="term" value="C:plasma membrane"/>
    <property type="evidence" value="ECO:0007669"/>
    <property type="project" value="UniProtKB-SubCell"/>
</dbReference>
<gene>
    <name evidence="19" type="ORF">K470DRAFT_215442</name>
</gene>
<dbReference type="InterPro" id="IPR050386">
    <property type="entry name" value="Glycosyl_hydrolase_5"/>
</dbReference>
<feature type="region of interest" description="Disordered" evidence="17">
    <location>
        <begin position="1"/>
        <end position="44"/>
    </location>
</feature>
<feature type="domain" description="Glycoside hydrolase family 5" evidence="18">
    <location>
        <begin position="97"/>
        <end position="331"/>
    </location>
</feature>
<dbReference type="Proteomes" id="UP000799421">
    <property type="component" value="Unassembled WGS sequence"/>
</dbReference>
<dbReference type="GO" id="GO:0071555">
    <property type="term" value="P:cell wall organization"/>
    <property type="evidence" value="ECO:0007669"/>
    <property type="project" value="UniProtKB-KW"/>
</dbReference>
<evidence type="ECO:0000256" key="15">
    <source>
        <dbReference type="ARBA" id="ARBA00041260"/>
    </source>
</evidence>
<evidence type="ECO:0000256" key="13">
    <source>
        <dbReference type="ARBA" id="ARBA00037126"/>
    </source>
</evidence>
<dbReference type="Gene3D" id="3.20.20.80">
    <property type="entry name" value="Glycosidases"/>
    <property type="match status" value="1"/>
</dbReference>
<comment type="subcellular location">
    <subcellularLocation>
        <location evidence="1">Cell membrane</location>
        <topology evidence="1">Single-pass type II membrane protein</topology>
    </subcellularLocation>
</comment>
<evidence type="ECO:0000256" key="11">
    <source>
        <dbReference type="ARBA" id="ARBA00023316"/>
    </source>
</evidence>
<keyword evidence="6" id="KW-0735">Signal-anchor</keyword>
<dbReference type="PANTHER" id="PTHR31297">
    <property type="entry name" value="GLUCAN ENDO-1,6-BETA-GLUCOSIDASE B"/>
    <property type="match status" value="1"/>
</dbReference>
<dbReference type="EMBL" id="MU005974">
    <property type="protein sequence ID" value="KAF2861227.1"/>
    <property type="molecule type" value="Genomic_DNA"/>
</dbReference>
<dbReference type="AlphaFoldDB" id="A0A6A7C1W7"/>
<dbReference type="InterPro" id="IPR001547">
    <property type="entry name" value="Glyco_hydro_5"/>
</dbReference>
<evidence type="ECO:0000256" key="14">
    <source>
        <dbReference type="ARBA" id="ARBA00038929"/>
    </source>
</evidence>
<dbReference type="GO" id="GO:0004338">
    <property type="term" value="F:glucan exo-1,3-beta-glucosidase activity"/>
    <property type="evidence" value="ECO:0007669"/>
    <property type="project" value="UniProtKB-EC"/>
</dbReference>
<dbReference type="GO" id="GO:0005576">
    <property type="term" value="C:extracellular region"/>
    <property type="evidence" value="ECO:0007669"/>
    <property type="project" value="TreeGrafter"/>
</dbReference>
<keyword evidence="7" id="KW-1133">Transmembrane helix</keyword>
<comment type="catalytic activity">
    <reaction evidence="12">
        <text>Successive hydrolysis of beta-D-glucose units from the non-reducing ends of (1-&gt;3)-beta-D-glucans, releasing alpha-glucose.</text>
        <dbReference type="EC" id="3.2.1.58"/>
    </reaction>
</comment>
<keyword evidence="20" id="KW-1185">Reference proteome</keyword>
<evidence type="ECO:0000256" key="6">
    <source>
        <dbReference type="ARBA" id="ARBA00022968"/>
    </source>
</evidence>
<keyword evidence="3" id="KW-1003">Cell membrane</keyword>
<dbReference type="GO" id="GO:0009986">
    <property type="term" value="C:cell surface"/>
    <property type="evidence" value="ECO:0007669"/>
    <property type="project" value="TreeGrafter"/>
</dbReference>
<evidence type="ECO:0000256" key="16">
    <source>
        <dbReference type="RuleBase" id="RU361153"/>
    </source>
</evidence>
<evidence type="ECO:0000313" key="20">
    <source>
        <dbReference type="Proteomes" id="UP000799421"/>
    </source>
</evidence>
<keyword evidence="9" id="KW-0325">Glycoprotein</keyword>
<name>A0A6A7C1W7_9PEZI</name>
<evidence type="ECO:0000256" key="4">
    <source>
        <dbReference type="ARBA" id="ARBA00022692"/>
    </source>
</evidence>
<feature type="compositionally biased region" description="Low complexity" evidence="17">
    <location>
        <begin position="21"/>
        <end position="34"/>
    </location>
</feature>